<evidence type="ECO:0000313" key="4">
    <source>
        <dbReference type="RefSeq" id="XP_035824830.1"/>
    </source>
</evidence>
<evidence type="ECO:0000256" key="1">
    <source>
        <dbReference type="SAM" id="MobiDB-lite"/>
    </source>
</evidence>
<evidence type="ECO:0000313" key="3">
    <source>
        <dbReference type="RefSeq" id="XP_035824829.1"/>
    </source>
</evidence>
<dbReference type="Proteomes" id="UP000694888">
    <property type="component" value="Unplaced"/>
</dbReference>
<keyword evidence="2" id="KW-1185">Reference proteome</keyword>
<reference evidence="3 4" key="1">
    <citation type="submission" date="2025-05" db="UniProtKB">
        <authorList>
            <consortium name="RefSeq"/>
        </authorList>
    </citation>
    <scope>IDENTIFICATION</scope>
</reference>
<dbReference type="InterPro" id="IPR027902">
    <property type="entry name" value="DUF4487"/>
</dbReference>
<gene>
    <name evidence="3 4" type="primary">LOC101863888</name>
</gene>
<dbReference type="GeneID" id="101863888"/>
<dbReference type="Pfam" id="PF14868">
    <property type="entry name" value="DUF4487"/>
    <property type="match status" value="1"/>
</dbReference>
<feature type="region of interest" description="Disordered" evidence="1">
    <location>
        <begin position="830"/>
        <end position="906"/>
    </location>
</feature>
<evidence type="ECO:0000313" key="2">
    <source>
        <dbReference type="Proteomes" id="UP000694888"/>
    </source>
</evidence>
<feature type="compositionally biased region" description="Basic and acidic residues" evidence="1">
    <location>
        <begin position="845"/>
        <end position="874"/>
    </location>
</feature>
<dbReference type="RefSeq" id="XP_035824829.1">
    <property type="nucleotide sequence ID" value="XM_035968936.1"/>
</dbReference>
<protein>
    <submittedName>
        <fullName evidence="3 4">Uncharacterized protein C1orf112 homolog</fullName>
    </submittedName>
</protein>
<dbReference type="PANTHER" id="PTHR16071">
    <property type="entry name" value="CHROMOSOME 1 OPEN READING FRAME 112"/>
    <property type="match status" value="1"/>
</dbReference>
<accession>A0ABM1VQY7</accession>
<name>A0ABM1VQY7_APLCA</name>
<sequence>MSQQSQAKFADIIAGWGREECLKNLDSALPKALANLEDSAYIADSIKMLKLICQLFLPCVPTEELEDRLFAHMCHVASELMDSSLNKIQLNMKGALKNTAEEVREVLMECVQWLIDIGQCIETCVRHMVDVSPVLELDHVRSLLTCTIHVLKKSYTHCKESTDLYGDLLEHLSESLTAVFKQAHSLQMAYLSALDKLHRSGPPLEDHVQLLTSVCLGLFDVCSVVSSLDVKLAIGLWRAISRVCSQQLNLLRDRLDVCPMICFLCGEIRSGYDYLFQLCHPPDPDSLSQGDDKAFSKAVKIVSFQMKVLVALLRDFALYLGSCEEEVLSLLIFLLRCLPPSLTAGQLSEKQESELRVQVVSATSPIIKHLLTSKPFRSALVQNNEGREESDHLPVLLLQLMVLDVLPKAEVEVMDFWLSPVDHNKDQCSVSLLTAVLESAKLCWLEMRVPVMLPGVMVTGKPQRAVCLFEYVACHLCGFIGACLSHHFSHLEETLMGYVLHGDSVTYLLAVDCWCFLVRYGTASVCKEQVVALLSARTRLKQQKGRQAQSLVSRLETLLQRLLKFMSPKDQAALVKEYPPTTHPGLWTHLLSSGLNADVASIVGRQLVSWGLGVLTATRGKVSNVLTALTMFTTLGSTWSPASPQYMSVQQQTDLTEAVLNMWSHLEKIVTSERLSRPPHIARLLELTASVVSSLDTDAVIRVLDVSGQFVTKKALPDICLSLTLLLSAVAKTNFRTSAQMTDVLQRVSSFLPRLLHHTHPLVRHRGLNTLADFADSPTTAHVVSECIEGHKELEEMWREFISGAPGNFSGTDSDEVDVLRRLQQHKQMADVISETQDEEIETVGAERDDSQKREGEEVTNSDERSADRGKESSDLISSQNNDAGGPDPVDTSPCPGALDSVPHKPGYQNILEKLQAVAAELEEVHKKSGSRPPTWFVEAANESVTRITLSLSGHDWFDSLT</sequence>
<dbReference type="RefSeq" id="XP_035824830.1">
    <property type="nucleotide sequence ID" value="XM_035968937.1"/>
</dbReference>
<organism evidence="2 3">
    <name type="scientific">Aplysia californica</name>
    <name type="common">California sea hare</name>
    <dbReference type="NCBI Taxonomy" id="6500"/>
    <lineage>
        <taxon>Eukaryota</taxon>
        <taxon>Metazoa</taxon>
        <taxon>Spiralia</taxon>
        <taxon>Lophotrochozoa</taxon>
        <taxon>Mollusca</taxon>
        <taxon>Gastropoda</taxon>
        <taxon>Heterobranchia</taxon>
        <taxon>Euthyneura</taxon>
        <taxon>Tectipleura</taxon>
        <taxon>Aplysiida</taxon>
        <taxon>Aplysioidea</taxon>
        <taxon>Aplysiidae</taxon>
        <taxon>Aplysia</taxon>
    </lineage>
</organism>
<dbReference type="PANTHER" id="PTHR16071:SF2">
    <property type="entry name" value="FIGNL1-INTERACTING REGULATOR OF RECOMBINATION AND MITOSIS"/>
    <property type="match status" value="1"/>
</dbReference>
<proteinExistence type="predicted"/>